<reference evidence="2 3" key="1">
    <citation type="journal article" date="2013" name="Curr. Biol.">
        <title>The Genome of the Foraminiferan Reticulomyxa filosa.</title>
        <authorList>
            <person name="Glockner G."/>
            <person name="Hulsmann N."/>
            <person name="Schleicher M."/>
            <person name="Noegel A.A."/>
            <person name="Eichinger L."/>
            <person name="Gallinger C."/>
            <person name="Pawlowski J."/>
            <person name="Sierra R."/>
            <person name="Euteneuer U."/>
            <person name="Pillet L."/>
            <person name="Moustafa A."/>
            <person name="Platzer M."/>
            <person name="Groth M."/>
            <person name="Szafranski K."/>
            <person name="Schliwa M."/>
        </authorList>
    </citation>
    <scope>NUCLEOTIDE SEQUENCE [LARGE SCALE GENOMIC DNA]</scope>
</reference>
<feature type="region of interest" description="Disordered" evidence="1">
    <location>
        <begin position="174"/>
        <end position="194"/>
    </location>
</feature>
<evidence type="ECO:0000256" key="1">
    <source>
        <dbReference type="SAM" id="MobiDB-lite"/>
    </source>
</evidence>
<proteinExistence type="predicted"/>
<feature type="compositionally biased region" description="Basic and acidic residues" evidence="1">
    <location>
        <begin position="63"/>
        <end position="80"/>
    </location>
</feature>
<evidence type="ECO:0000313" key="3">
    <source>
        <dbReference type="Proteomes" id="UP000023152"/>
    </source>
</evidence>
<protein>
    <submittedName>
        <fullName evidence="2">Uncharacterized protein</fullName>
    </submittedName>
</protein>
<accession>X6N590</accession>
<name>X6N590_RETFI</name>
<keyword evidence="3" id="KW-1185">Reference proteome</keyword>
<comment type="caution">
    <text evidence="2">The sequence shown here is derived from an EMBL/GenBank/DDBJ whole genome shotgun (WGS) entry which is preliminary data.</text>
</comment>
<dbReference type="EMBL" id="ASPP01011630">
    <property type="protein sequence ID" value="ETO21430.1"/>
    <property type="molecule type" value="Genomic_DNA"/>
</dbReference>
<feature type="region of interest" description="Disordered" evidence="1">
    <location>
        <begin position="48"/>
        <end position="80"/>
    </location>
</feature>
<dbReference type="Proteomes" id="UP000023152">
    <property type="component" value="Unassembled WGS sequence"/>
</dbReference>
<organism evidence="2 3">
    <name type="scientific">Reticulomyxa filosa</name>
    <dbReference type="NCBI Taxonomy" id="46433"/>
    <lineage>
        <taxon>Eukaryota</taxon>
        <taxon>Sar</taxon>
        <taxon>Rhizaria</taxon>
        <taxon>Retaria</taxon>
        <taxon>Foraminifera</taxon>
        <taxon>Monothalamids</taxon>
        <taxon>Reticulomyxidae</taxon>
        <taxon>Reticulomyxa</taxon>
    </lineage>
</organism>
<feature type="compositionally biased region" description="Low complexity" evidence="1">
    <location>
        <begin position="174"/>
        <end position="192"/>
    </location>
</feature>
<evidence type="ECO:0000313" key="2">
    <source>
        <dbReference type="EMBL" id="ETO21430.1"/>
    </source>
</evidence>
<gene>
    <name evidence="2" type="ORF">RFI_15775</name>
</gene>
<sequence length="345" mass="40023">MKLLEGQGSPSRARNCQKIQGWCRWQWVNRARTCGKLPNVQVRRYHQKSQSEKFDGKGAQVDARSEAEAMESKAKEVEEEKRTEMHGWTKVYCTHNQNGCIVLSIFKPCFLKAFGNWEWLKASKSNALKKEKTKEKTKVHFVIDYRPIISKEAIERIGGRKAIGWIDRSQLPVDNSNNDSNNDNNNNNNNNNKNIQLSDIWKHNHPYYIPIMITSTSTETTETTCKALETWIMDQTPLSDVEKCVCIANDFPQGIPLQMFKTYYRTLFDENLDHKVFTSLHPDQPSLDHTSVPSLHDYFQFFVTSFSDHLLCKKVSHKLGDTFDDLLLIPNVYQVDLYLLIKKKK</sequence>
<dbReference type="AlphaFoldDB" id="X6N590"/>